<dbReference type="InParanoid" id="A0A6P8UYS8"/>
<feature type="domain" description="CCHC-type" evidence="2">
    <location>
        <begin position="282"/>
        <end position="298"/>
    </location>
</feature>
<dbReference type="Proteomes" id="UP000515161">
    <property type="component" value="Unplaced"/>
</dbReference>
<sequence>MQVYDQEESIKEEWKDVIERDLVSNPVPAPTSPQRQVVTTSSSESTAELVKVLAGALTANRIPVPEPSVFSGDALKYNDWKLSFEILIDQKNIQDKENIYYLRRYVGGQAKKALDGYFLLGTKSAYVAAWEILEERYGNPFTIAKAYRDKLQSWPKIGSKDSFELRDFADFLRSCEAAMVHIKALEILNDCNENRQILSKLPDWLTASWNRKVTEVQEDSKQFPSFSQFVKFLTREANIACNPVTSLQSLKQGEAGNTKSQRQQSFAAKTLTTSSDENTVLTCILCKKNWHSLHNCRKFMEQAVPDRIKYIQAQKLCFGCLETGHQSRSCHSRSVCEVCKKQHPTCLHEERTNQERYKERLQPTQQEERTTAATSNRVILGEGNTQTAAIIPVWLSSTCQPAEEILVYALLDSQSDTTFVLSEVAEALEASKQQVKLKLSTMTSRTTVISAQRVNNLQVRGFYSGKKIPLPPVYTRDFIPANRTRIPTDETAKAWSHLEHLQGEIAPLQDCEVGLLIGYNCSQALLPREVVFGKENQPYAQRTDLGWSIVGNLNPCLDYGDAIDVSHRIVVRQVTPGVEPSLSLKTEVHYVSRNKVKDITPSEIIKILESDFSERVGEEDSVSQEDLKFLSKLRESITHKENGHYEMPLPFKGERPKLPNNKTCAVHRLNCLERRLKKDQKYYKDYVNFMDDIILRGDAEKVPEEEINNNPAWYIPHHGVYHPQKPGKIRVVFDCSAKYQETSLNDHLLTGPDLTNTLVGVLCRFRKGSFAVMCDVERMFHQFHVKGEDQDYLRFLWWESGNLETKPSIYRMKVHLFGAASSPGCANFGLKHLAAQGQGQFSEDAVRFIQGNFYVDDGLVSVETEKEAIQLVKESRELCCTGKLRLHKFVSNNENVTATIPEEERAAVKDLDMALSSSHMERALGVSHLTHSSSEFK</sequence>
<reference evidence="4" key="1">
    <citation type="submission" date="2025-08" db="UniProtKB">
        <authorList>
            <consortium name="RefSeq"/>
        </authorList>
    </citation>
    <scope>IDENTIFICATION</scope>
</reference>
<dbReference type="PANTHER" id="PTHR47331">
    <property type="entry name" value="PHD-TYPE DOMAIN-CONTAINING PROTEIN"/>
    <property type="match status" value="1"/>
</dbReference>
<name>A0A6P8UYS8_GYMAC</name>
<protein>
    <submittedName>
        <fullName evidence="4">Uncharacterized protein LOC117549819</fullName>
    </submittedName>
</protein>
<dbReference type="KEGG" id="gacu:117549819"/>
<dbReference type="RefSeq" id="XP_034077805.1">
    <property type="nucleotide sequence ID" value="XM_034221914.1"/>
</dbReference>
<dbReference type="GeneID" id="117549819"/>
<feature type="domain" description="CCHC-type" evidence="2">
    <location>
        <begin position="316"/>
        <end position="332"/>
    </location>
</feature>
<evidence type="ECO:0000313" key="3">
    <source>
        <dbReference type="Proteomes" id="UP000515161"/>
    </source>
</evidence>
<dbReference type="SMART" id="SM00343">
    <property type="entry name" value="ZnF_C2HC"/>
    <property type="match status" value="2"/>
</dbReference>
<dbReference type="SUPFAM" id="SSF56672">
    <property type="entry name" value="DNA/RNA polymerases"/>
    <property type="match status" value="1"/>
</dbReference>
<dbReference type="PANTHER" id="PTHR47331:SF5">
    <property type="entry name" value="RIBONUCLEASE H"/>
    <property type="match status" value="1"/>
</dbReference>
<feature type="compositionally biased region" description="Basic and acidic residues" evidence="1">
    <location>
        <begin position="354"/>
        <end position="370"/>
    </location>
</feature>
<dbReference type="InterPro" id="IPR005312">
    <property type="entry name" value="DUF1759"/>
</dbReference>
<proteinExistence type="predicted"/>
<evidence type="ECO:0000313" key="4">
    <source>
        <dbReference type="RefSeq" id="XP_034077805.1"/>
    </source>
</evidence>
<evidence type="ECO:0000256" key="1">
    <source>
        <dbReference type="SAM" id="MobiDB-lite"/>
    </source>
</evidence>
<evidence type="ECO:0000259" key="2">
    <source>
        <dbReference type="SMART" id="SM00343"/>
    </source>
</evidence>
<feature type="region of interest" description="Disordered" evidence="1">
    <location>
        <begin position="354"/>
        <end position="375"/>
    </location>
</feature>
<dbReference type="AlphaFoldDB" id="A0A6P8UYS8"/>
<organism evidence="3 4">
    <name type="scientific">Gymnodraco acuticeps</name>
    <name type="common">Antarctic dragonfish</name>
    <dbReference type="NCBI Taxonomy" id="8218"/>
    <lineage>
        <taxon>Eukaryota</taxon>
        <taxon>Metazoa</taxon>
        <taxon>Chordata</taxon>
        <taxon>Craniata</taxon>
        <taxon>Vertebrata</taxon>
        <taxon>Euteleostomi</taxon>
        <taxon>Actinopterygii</taxon>
        <taxon>Neopterygii</taxon>
        <taxon>Teleostei</taxon>
        <taxon>Neoteleostei</taxon>
        <taxon>Acanthomorphata</taxon>
        <taxon>Eupercaria</taxon>
        <taxon>Perciformes</taxon>
        <taxon>Notothenioidei</taxon>
        <taxon>Bathydraconidae</taxon>
        <taxon>Gymnodraco</taxon>
    </lineage>
</organism>
<dbReference type="Pfam" id="PF03564">
    <property type="entry name" value="DUF1759"/>
    <property type="match status" value="1"/>
</dbReference>
<gene>
    <name evidence="4" type="primary">LOC117549819</name>
</gene>
<dbReference type="CDD" id="cd01644">
    <property type="entry name" value="RT_pepA17"/>
    <property type="match status" value="1"/>
</dbReference>
<dbReference type="OrthoDB" id="8046937at2759"/>
<dbReference type="InterPro" id="IPR001878">
    <property type="entry name" value="Znf_CCHC"/>
</dbReference>
<dbReference type="GO" id="GO:0003676">
    <property type="term" value="F:nucleic acid binding"/>
    <property type="evidence" value="ECO:0007669"/>
    <property type="project" value="InterPro"/>
</dbReference>
<accession>A0A6P8UYS8</accession>
<dbReference type="InterPro" id="IPR043502">
    <property type="entry name" value="DNA/RNA_pol_sf"/>
</dbReference>
<keyword evidence="3" id="KW-1185">Reference proteome</keyword>
<dbReference type="GO" id="GO:0008270">
    <property type="term" value="F:zinc ion binding"/>
    <property type="evidence" value="ECO:0007669"/>
    <property type="project" value="InterPro"/>
</dbReference>